<dbReference type="FunFam" id="3.90.76.10:FF:000007">
    <property type="entry name" value="Dipeptide ABC transporter periplasmic dipeptide-binding protein"/>
    <property type="match status" value="1"/>
</dbReference>
<dbReference type="InterPro" id="IPR006311">
    <property type="entry name" value="TAT_signal"/>
</dbReference>
<dbReference type="PIRSF" id="PIRSF002741">
    <property type="entry name" value="MppA"/>
    <property type="match status" value="1"/>
</dbReference>
<dbReference type="GO" id="GO:0030288">
    <property type="term" value="C:outer membrane-bounded periplasmic space"/>
    <property type="evidence" value="ECO:0007669"/>
    <property type="project" value="UniProtKB-ARBA"/>
</dbReference>
<dbReference type="CDD" id="cd08512">
    <property type="entry name" value="PBP2_NikA_DppA_OppA_like_7"/>
    <property type="match status" value="1"/>
</dbReference>
<comment type="similarity">
    <text evidence="2">Belongs to the bacterial solute-binding protein 5 family.</text>
</comment>
<dbReference type="PROSITE" id="PS51318">
    <property type="entry name" value="TAT"/>
    <property type="match status" value="1"/>
</dbReference>
<dbReference type="AlphaFoldDB" id="A0A420WAP8"/>
<reference evidence="6 7" key="1">
    <citation type="submission" date="2018-10" db="EMBL/GenBank/DDBJ databases">
        <title>Comparative analysis of microorganisms from saline springs in Andes Mountain Range, Colombia.</title>
        <authorList>
            <person name="Rubin E."/>
        </authorList>
    </citation>
    <scope>NUCLEOTIDE SEQUENCE [LARGE SCALE GENOMIC DNA]</scope>
    <source>
        <strain evidence="6 7">USBA 36</strain>
    </source>
</reference>
<dbReference type="Proteomes" id="UP000277424">
    <property type="component" value="Unassembled WGS sequence"/>
</dbReference>
<protein>
    <submittedName>
        <fullName evidence="6">Peptide/nickel transport system substrate-binding protein</fullName>
    </submittedName>
</protein>
<keyword evidence="3" id="KW-0813">Transport</keyword>
<dbReference type="GO" id="GO:0043190">
    <property type="term" value="C:ATP-binding cassette (ABC) transporter complex"/>
    <property type="evidence" value="ECO:0007669"/>
    <property type="project" value="InterPro"/>
</dbReference>
<evidence type="ECO:0000256" key="3">
    <source>
        <dbReference type="ARBA" id="ARBA00022448"/>
    </source>
</evidence>
<dbReference type="GO" id="GO:1904680">
    <property type="term" value="F:peptide transmembrane transporter activity"/>
    <property type="evidence" value="ECO:0007669"/>
    <property type="project" value="TreeGrafter"/>
</dbReference>
<dbReference type="RefSeq" id="WP_121221841.1">
    <property type="nucleotide sequence ID" value="NZ_RBIG01000004.1"/>
</dbReference>
<evidence type="ECO:0000256" key="2">
    <source>
        <dbReference type="ARBA" id="ARBA00005695"/>
    </source>
</evidence>
<dbReference type="OrthoDB" id="9803988at2"/>
<feature type="domain" description="Solute-binding protein family 5" evidence="5">
    <location>
        <begin position="88"/>
        <end position="456"/>
    </location>
</feature>
<evidence type="ECO:0000313" key="7">
    <source>
        <dbReference type="Proteomes" id="UP000277424"/>
    </source>
</evidence>
<dbReference type="GO" id="GO:0015833">
    <property type="term" value="P:peptide transport"/>
    <property type="evidence" value="ECO:0007669"/>
    <property type="project" value="TreeGrafter"/>
</dbReference>
<proteinExistence type="inferred from homology"/>
<keyword evidence="4" id="KW-0732">Signal</keyword>
<dbReference type="Gene3D" id="3.10.105.10">
    <property type="entry name" value="Dipeptide-binding Protein, Domain 3"/>
    <property type="match status" value="1"/>
</dbReference>
<evidence type="ECO:0000256" key="1">
    <source>
        <dbReference type="ARBA" id="ARBA00004418"/>
    </source>
</evidence>
<dbReference type="PANTHER" id="PTHR30290">
    <property type="entry name" value="PERIPLASMIC BINDING COMPONENT OF ABC TRANSPORTER"/>
    <property type="match status" value="1"/>
</dbReference>
<sequence>MNRRDFLKAGTSVALGAGMLPFLKVLPASAAAADTLVVVIGSTINSLDLHRIGTNRPSYQVSVNCYDRLLTFGTKTMPDGSLSYDYSKLEGELAESWEIAPDGNSVTFKLKDATFWDGSPVTAEDVKWSLDRAVSVGGFPTVQMKAGSLEKPEQFEVVDAKTFKINFLRQSKLTLPDLAVPVPFIINSKVAKANATEKDPWAMEYLHRNPAGSGAYKVERWDPGQQLVYSRNDAWKGGPLPAAKRIIVREIPSQATRRALIERGDVHLSHDIPAKDAKELAALKSVKVVGTPIENCLHVLCPNLIFEPFKNKLVRQAIAYAVPYEEIHKNAAYERGAKMWGGASMEPTDIAWPQPFPYTTDYEKAKELLAQTPYKDGFEVPLSFDLGTASWGEPTALLIQEGLAKIGIKATIDKIPGANWRTVALVEKKLPLLLDNFGGWLNTPDYYFFWAYVKGNLFNASNYDDAEMMQLINETLHMPMDNPDYAPKIKRMIAKAFDDVPRIPLYQPYLDTAMRPGVEGYEFWFHRMPDVRTLTFKTA</sequence>
<evidence type="ECO:0000259" key="5">
    <source>
        <dbReference type="Pfam" id="PF00496"/>
    </source>
</evidence>
<comment type="caution">
    <text evidence="6">The sequence shown here is derived from an EMBL/GenBank/DDBJ whole genome shotgun (WGS) entry which is preliminary data.</text>
</comment>
<dbReference type="SUPFAM" id="SSF53850">
    <property type="entry name" value="Periplasmic binding protein-like II"/>
    <property type="match status" value="1"/>
</dbReference>
<dbReference type="InterPro" id="IPR030678">
    <property type="entry name" value="Peptide/Ni-bd"/>
</dbReference>
<dbReference type="Pfam" id="PF00496">
    <property type="entry name" value="SBP_bac_5"/>
    <property type="match status" value="1"/>
</dbReference>
<gene>
    <name evidence="6" type="ORF">BCL74_3403</name>
</gene>
<name>A0A420WAP8_9PROT</name>
<dbReference type="InterPro" id="IPR000914">
    <property type="entry name" value="SBP_5_dom"/>
</dbReference>
<dbReference type="Gene3D" id="3.40.190.10">
    <property type="entry name" value="Periplasmic binding protein-like II"/>
    <property type="match status" value="1"/>
</dbReference>
<dbReference type="InterPro" id="IPR039424">
    <property type="entry name" value="SBP_5"/>
</dbReference>
<accession>A0A420WAP8</accession>
<organism evidence="6 7">
    <name type="scientific">Oceanibaculum indicum</name>
    <dbReference type="NCBI Taxonomy" id="526216"/>
    <lineage>
        <taxon>Bacteria</taxon>
        <taxon>Pseudomonadati</taxon>
        <taxon>Pseudomonadota</taxon>
        <taxon>Alphaproteobacteria</taxon>
        <taxon>Rhodospirillales</taxon>
        <taxon>Oceanibaculaceae</taxon>
        <taxon>Oceanibaculum</taxon>
    </lineage>
</organism>
<dbReference type="EMBL" id="RBIG01000004">
    <property type="protein sequence ID" value="RKQ68084.1"/>
    <property type="molecule type" value="Genomic_DNA"/>
</dbReference>
<comment type="subcellular location">
    <subcellularLocation>
        <location evidence="1">Periplasm</location>
    </subcellularLocation>
</comment>
<evidence type="ECO:0000256" key="4">
    <source>
        <dbReference type="ARBA" id="ARBA00022729"/>
    </source>
</evidence>
<evidence type="ECO:0000313" key="6">
    <source>
        <dbReference type="EMBL" id="RKQ68084.1"/>
    </source>
</evidence>
<dbReference type="PANTHER" id="PTHR30290:SF10">
    <property type="entry name" value="PERIPLASMIC OLIGOPEPTIDE-BINDING PROTEIN-RELATED"/>
    <property type="match status" value="1"/>
</dbReference>